<keyword evidence="7" id="KW-1185">Reference proteome</keyword>
<dbReference type="Proteomes" id="UP000032142">
    <property type="component" value="Unassembled WGS sequence"/>
</dbReference>
<keyword evidence="3" id="KW-0862">Zinc</keyword>
<dbReference type="Gene3D" id="3.90.180.10">
    <property type="entry name" value="Medium-chain alcohol dehydrogenases, catalytic domain"/>
    <property type="match status" value="1"/>
</dbReference>
<dbReference type="Gene3D" id="3.40.50.720">
    <property type="entry name" value="NAD(P)-binding Rossmann-like Domain"/>
    <property type="match status" value="1"/>
</dbReference>
<evidence type="ECO:0000259" key="5">
    <source>
        <dbReference type="Pfam" id="PF00107"/>
    </source>
</evidence>
<dbReference type="EMBL" id="KN428309">
    <property type="protein sequence ID" value="KHG24299.1"/>
    <property type="molecule type" value="Genomic_DNA"/>
</dbReference>
<evidence type="ECO:0000256" key="2">
    <source>
        <dbReference type="ARBA" id="ARBA00022723"/>
    </source>
</evidence>
<name>A0A0B0PIQ6_GOSAR</name>
<sequence>MGTNVTMISTSPIKQKEALENLGADLFLVSRDQDQLQAAIGTLDGIIDTVSTQHPLLPLLGLLKSHEKLMILGIPGKPFELQVFPLIQAEHNIKIYIEVIAMDYLNTSMDRLLKDDVKYRFVIDTGNTLRPSS</sequence>
<dbReference type="Pfam" id="PF00107">
    <property type="entry name" value="ADH_zinc_N"/>
    <property type="match status" value="1"/>
</dbReference>
<dbReference type="InterPro" id="IPR013149">
    <property type="entry name" value="ADH-like_C"/>
</dbReference>
<keyword evidence="4" id="KW-0560">Oxidoreductase</keyword>
<evidence type="ECO:0000256" key="1">
    <source>
        <dbReference type="ARBA" id="ARBA00008072"/>
    </source>
</evidence>
<dbReference type="GO" id="GO:0016616">
    <property type="term" value="F:oxidoreductase activity, acting on the CH-OH group of donors, NAD or NADP as acceptor"/>
    <property type="evidence" value="ECO:0007669"/>
    <property type="project" value="InterPro"/>
</dbReference>
<comment type="similarity">
    <text evidence="1">Belongs to the zinc-containing alcohol dehydrogenase family.</text>
</comment>
<reference evidence="7" key="1">
    <citation type="submission" date="2014-09" db="EMBL/GenBank/DDBJ databases">
        <authorList>
            <person name="Mudge J."/>
            <person name="Ramaraj T."/>
            <person name="Lindquist I.E."/>
            <person name="Bharti A.K."/>
            <person name="Sundararajan A."/>
            <person name="Cameron C.T."/>
            <person name="Woodward J.E."/>
            <person name="May G.D."/>
            <person name="Brubaker C."/>
            <person name="Broadhvest J."/>
            <person name="Wilkins T.A."/>
        </authorList>
    </citation>
    <scope>NUCLEOTIDE SEQUENCE</scope>
    <source>
        <strain evidence="7">cv. AKA8401</strain>
    </source>
</reference>
<feature type="domain" description="Alcohol dehydrogenase-like C-terminal" evidence="5">
    <location>
        <begin position="1"/>
        <end position="94"/>
    </location>
</feature>
<dbReference type="InterPro" id="IPR047109">
    <property type="entry name" value="CAD-like"/>
</dbReference>
<dbReference type="SUPFAM" id="SSF51735">
    <property type="entry name" value="NAD(P)-binding Rossmann-fold domains"/>
    <property type="match status" value="1"/>
</dbReference>
<dbReference type="AlphaFoldDB" id="A0A0B0PIQ6"/>
<accession>A0A0B0PIQ6</accession>
<proteinExistence type="inferred from homology"/>
<dbReference type="InterPro" id="IPR036291">
    <property type="entry name" value="NAD(P)-bd_dom_sf"/>
</dbReference>
<evidence type="ECO:0000256" key="3">
    <source>
        <dbReference type="ARBA" id="ARBA00022833"/>
    </source>
</evidence>
<evidence type="ECO:0000256" key="4">
    <source>
        <dbReference type="ARBA" id="ARBA00023002"/>
    </source>
</evidence>
<keyword evidence="2" id="KW-0479">Metal-binding</keyword>
<protein>
    <submittedName>
        <fullName evidence="6">Putative mannitol dehydrogenase</fullName>
    </submittedName>
</protein>
<dbReference type="GO" id="GO:0046872">
    <property type="term" value="F:metal ion binding"/>
    <property type="evidence" value="ECO:0007669"/>
    <property type="project" value="UniProtKB-KW"/>
</dbReference>
<organism evidence="6 7">
    <name type="scientific">Gossypium arboreum</name>
    <name type="common">Tree cotton</name>
    <name type="synonym">Gossypium nanking</name>
    <dbReference type="NCBI Taxonomy" id="29729"/>
    <lineage>
        <taxon>Eukaryota</taxon>
        <taxon>Viridiplantae</taxon>
        <taxon>Streptophyta</taxon>
        <taxon>Embryophyta</taxon>
        <taxon>Tracheophyta</taxon>
        <taxon>Spermatophyta</taxon>
        <taxon>Magnoliopsida</taxon>
        <taxon>eudicotyledons</taxon>
        <taxon>Gunneridae</taxon>
        <taxon>Pentapetalae</taxon>
        <taxon>rosids</taxon>
        <taxon>malvids</taxon>
        <taxon>Malvales</taxon>
        <taxon>Malvaceae</taxon>
        <taxon>Malvoideae</taxon>
        <taxon>Gossypium</taxon>
    </lineage>
</organism>
<evidence type="ECO:0000313" key="7">
    <source>
        <dbReference type="Proteomes" id="UP000032142"/>
    </source>
</evidence>
<evidence type="ECO:0000313" key="6">
    <source>
        <dbReference type="EMBL" id="KHG24299.1"/>
    </source>
</evidence>
<gene>
    <name evidence="6" type="ORF">F383_31547</name>
</gene>
<dbReference type="PANTHER" id="PTHR42683">
    <property type="entry name" value="ALDEHYDE REDUCTASE"/>
    <property type="match status" value="1"/>
</dbReference>